<keyword evidence="7" id="KW-1133">Transmembrane helix</keyword>
<comment type="caution">
    <text evidence="9">The sequence shown here is derived from an EMBL/GenBank/DDBJ whole genome shotgun (WGS) entry which is preliminary data.</text>
</comment>
<dbReference type="SUPFAM" id="SSF51306">
    <property type="entry name" value="LexA/Signal peptidase"/>
    <property type="match status" value="1"/>
</dbReference>
<dbReference type="PROSITE" id="PS00761">
    <property type="entry name" value="SPASE_I_3"/>
    <property type="match status" value="1"/>
</dbReference>
<feature type="transmembrane region" description="Helical" evidence="7">
    <location>
        <begin position="66"/>
        <end position="88"/>
    </location>
</feature>
<comment type="subcellular location">
    <subcellularLocation>
        <location evidence="7">Membrane</location>
        <topology evidence="7">Single-pass type II membrane protein</topology>
    </subcellularLocation>
</comment>
<dbReference type="InterPro" id="IPR019758">
    <property type="entry name" value="Pept_S26A_signal_pept_1_CS"/>
</dbReference>
<dbReference type="OrthoDB" id="7830750at2"/>
<dbReference type="Proteomes" id="UP000033202">
    <property type="component" value="Unassembled WGS sequence"/>
</dbReference>
<dbReference type="Pfam" id="PF10502">
    <property type="entry name" value="Peptidase_S26"/>
    <property type="match status" value="1"/>
</dbReference>
<protein>
    <recommendedName>
        <fullName evidence="4 7">Signal peptidase I</fullName>
        <ecNumber evidence="3 7">3.4.21.89</ecNumber>
    </recommendedName>
</protein>
<feature type="domain" description="Peptidase S26" evidence="8">
    <location>
        <begin position="113"/>
        <end position="297"/>
    </location>
</feature>
<dbReference type="GO" id="GO:0006465">
    <property type="term" value="P:signal peptide processing"/>
    <property type="evidence" value="ECO:0007669"/>
    <property type="project" value="InterPro"/>
</dbReference>
<feature type="transmembrane region" description="Helical" evidence="7">
    <location>
        <begin position="37"/>
        <end position="60"/>
    </location>
</feature>
<evidence type="ECO:0000256" key="3">
    <source>
        <dbReference type="ARBA" id="ARBA00013208"/>
    </source>
</evidence>
<keyword evidence="7" id="KW-0645">Protease</keyword>
<feature type="active site" evidence="6">
    <location>
        <position position="140"/>
    </location>
</feature>
<dbReference type="NCBIfam" id="TIGR02227">
    <property type="entry name" value="sigpep_I_bact"/>
    <property type="match status" value="1"/>
</dbReference>
<evidence type="ECO:0000256" key="1">
    <source>
        <dbReference type="ARBA" id="ARBA00000677"/>
    </source>
</evidence>
<dbReference type="EC" id="3.4.21.89" evidence="3 7"/>
<dbReference type="InterPro" id="IPR019757">
    <property type="entry name" value="Pept_S26A_signal_pept_1_Lys-AS"/>
</dbReference>
<evidence type="ECO:0000256" key="7">
    <source>
        <dbReference type="RuleBase" id="RU362042"/>
    </source>
</evidence>
<evidence type="ECO:0000256" key="6">
    <source>
        <dbReference type="PIRSR" id="PIRSR600223-1"/>
    </source>
</evidence>
<organism evidence="9 10">
    <name type="scientific">Sphingomonas changbaiensis NBRC 104936</name>
    <dbReference type="NCBI Taxonomy" id="1219043"/>
    <lineage>
        <taxon>Bacteria</taxon>
        <taxon>Pseudomonadati</taxon>
        <taxon>Pseudomonadota</taxon>
        <taxon>Alphaproteobacteria</taxon>
        <taxon>Sphingomonadales</taxon>
        <taxon>Sphingomonadaceae</taxon>
        <taxon>Sphingomonas</taxon>
    </lineage>
</organism>
<dbReference type="Gene3D" id="2.10.109.10">
    <property type="entry name" value="Umud Fragment, subunit A"/>
    <property type="match status" value="1"/>
</dbReference>
<evidence type="ECO:0000259" key="8">
    <source>
        <dbReference type="Pfam" id="PF10502"/>
    </source>
</evidence>
<feature type="active site" evidence="6">
    <location>
        <position position="178"/>
    </location>
</feature>
<dbReference type="PANTHER" id="PTHR43390:SF1">
    <property type="entry name" value="CHLOROPLAST PROCESSING PEPTIDASE"/>
    <property type="match status" value="1"/>
</dbReference>
<dbReference type="GO" id="GO:0004252">
    <property type="term" value="F:serine-type endopeptidase activity"/>
    <property type="evidence" value="ECO:0007669"/>
    <property type="project" value="InterPro"/>
</dbReference>
<evidence type="ECO:0000256" key="2">
    <source>
        <dbReference type="ARBA" id="ARBA00009370"/>
    </source>
</evidence>
<dbReference type="InterPro" id="IPR000223">
    <property type="entry name" value="Pept_S26A_signal_pept_1"/>
</dbReference>
<accession>A0A0E9MQL2</accession>
<proteinExistence type="inferred from homology"/>
<sequence length="308" mass="33788">MEEYEEQRRSLGARIGIAVLNILTPGLGLLRLGRLRLGLAFAFGGLALILMLTGAAAVLPELTPNALLALLPVLLIAFGVLYVAPILIGWKQSRTRPARRAWWSKWYSLVALFALAAVLSSPAIDLAHSYYRPFYIPAESMEPTLSVGERFVADMHNKSLPKPGEVILLNVGGQIYIKRVAAMPGDRVAMRGGVPIVNDIPAMQRQIGKMPVKDLGGVLQARILVERLPSEVGEHRVLDLGESRTDDMAETTVPPGHLFVLGDHRDRSADSRVSRDEGGVAMLPIGDVLGRPLFKTWTKWRWLGTPIR</sequence>
<dbReference type="STRING" id="1219043.SCH01S_29_00830"/>
<reference evidence="9 10" key="1">
    <citation type="submission" date="2015-04" db="EMBL/GenBank/DDBJ databases">
        <title>Whole genome shotgun sequence of Sphingomonas changbaiensis NBRC 104936.</title>
        <authorList>
            <person name="Katano-Makiyama Y."/>
            <person name="Hosoyama A."/>
            <person name="Hashimoto M."/>
            <person name="Noguchi M."/>
            <person name="Tsuchikane K."/>
            <person name="Ohji S."/>
            <person name="Yamazoe A."/>
            <person name="Ichikawa N."/>
            <person name="Kimura A."/>
            <person name="Fujita N."/>
        </authorList>
    </citation>
    <scope>NUCLEOTIDE SEQUENCE [LARGE SCALE GENOMIC DNA]</scope>
    <source>
        <strain evidence="9 10">NBRC 104936</strain>
    </source>
</reference>
<keyword evidence="7" id="KW-0812">Transmembrane</keyword>
<dbReference type="PANTHER" id="PTHR43390">
    <property type="entry name" value="SIGNAL PEPTIDASE I"/>
    <property type="match status" value="1"/>
</dbReference>
<dbReference type="InterPro" id="IPR036286">
    <property type="entry name" value="LexA/Signal_pep-like_sf"/>
</dbReference>
<comment type="caution">
    <text evidence="7">Lacks conserved residue(s) required for the propagation of feature annotation.</text>
</comment>
<dbReference type="RefSeq" id="WP_052733846.1">
    <property type="nucleotide sequence ID" value="NZ_BBWU01000029.1"/>
</dbReference>
<gene>
    <name evidence="9" type="ORF">SCH01S_29_00830</name>
</gene>
<comment type="similarity">
    <text evidence="2 7">Belongs to the peptidase S26 family.</text>
</comment>
<dbReference type="InterPro" id="IPR019533">
    <property type="entry name" value="Peptidase_S26"/>
</dbReference>
<dbReference type="PRINTS" id="PR00727">
    <property type="entry name" value="LEADERPTASE"/>
</dbReference>
<keyword evidence="10" id="KW-1185">Reference proteome</keyword>
<dbReference type="CDD" id="cd06462">
    <property type="entry name" value="Peptidase_S24_S26"/>
    <property type="match status" value="1"/>
</dbReference>
<evidence type="ECO:0000256" key="5">
    <source>
        <dbReference type="ARBA" id="ARBA00022801"/>
    </source>
</evidence>
<keyword evidence="5 7" id="KW-0378">Hydrolase</keyword>
<dbReference type="GO" id="GO:0009003">
    <property type="term" value="F:signal peptidase activity"/>
    <property type="evidence" value="ECO:0007669"/>
    <property type="project" value="UniProtKB-EC"/>
</dbReference>
<keyword evidence="7" id="KW-0472">Membrane</keyword>
<dbReference type="EMBL" id="BBWU01000029">
    <property type="protein sequence ID" value="GAO39395.1"/>
    <property type="molecule type" value="Genomic_DNA"/>
</dbReference>
<name>A0A0E9MQL2_9SPHN</name>
<dbReference type="PROSITE" id="PS00760">
    <property type="entry name" value="SPASE_I_2"/>
    <property type="match status" value="1"/>
</dbReference>
<evidence type="ECO:0000313" key="10">
    <source>
        <dbReference type="Proteomes" id="UP000033202"/>
    </source>
</evidence>
<dbReference type="AlphaFoldDB" id="A0A0E9MQL2"/>
<comment type="catalytic activity">
    <reaction evidence="1 7">
        <text>Cleavage of hydrophobic, N-terminal signal or leader sequences from secreted and periplasmic proteins.</text>
        <dbReference type="EC" id="3.4.21.89"/>
    </reaction>
</comment>
<feature type="transmembrane region" description="Helical" evidence="7">
    <location>
        <begin position="109"/>
        <end position="131"/>
    </location>
</feature>
<evidence type="ECO:0000256" key="4">
    <source>
        <dbReference type="ARBA" id="ARBA00019232"/>
    </source>
</evidence>
<dbReference type="GO" id="GO:0016020">
    <property type="term" value="C:membrane"/>
    <property type="evidence" value="ECO:0007669"/>
    <property type="project" value="UniProtKB-SubCell"/>
</dbReference>
<feature type="transmembrane region" description="Helical" evidence="7">
    <location>
        <begin position="12"/>
        <end position="30"/>
    </location>
</feature>
<evidence type="ECO:0000313" key="9">
    <source>
        <dbReference type="EMBL" id="GAO39395.1"/>
    </source>
</evidence>